<protein>
    <submittedName>
        <fullName evidence="1">8196_t:CDS:1</fullName>
    </submittedName>
</protein>
<organism evidence="1 2">
    <name type="scientific">Gigaspora margarita</name>
    <dbReference type="NCBI Taxonomy" id="4874"/>
    <lineage>
        <taxon>Eukaryota</taxon>
        <taxon>Fungi</taxon>
        <taxon>Fungi incertae sedis</taxon>
        <taxon>Mucoromycota</taxon>
        <taxon>Glomeromycotina</taxon>
        <taxon>Glomeromycetes</taxon>
        <taxon>Diversisporales</taxon>
        <taxon>Gigasporaceae</taxon>
        <taxon>Gigaspora</taxon>
    </lineage>
</organism>
<sequence>MDLDNTSNTSEIDPDNIYIGLDSDFSLATDGASETSSIPIVNDNDNHQFFFNYDAFQKTRENVYMFRHENIDNEITTNDIDADTDSSFISSERNSDNFNIQEEDYIINDSLCEELVPCVVLDIYDGKVQRCPNYENPTHKLRPLRQLVGTWEIDESTIDKSNPSSMVHTLGVCTAHFSFDRNRLHSKLAKCDQTTKDRGHLFERKGSGVKSYTCHEQHANDSQNALTLLGQWLINIAESEDKELKQDILTKMALVLSETYQPVAKNNERNSTTTLIPSLLMIKTIMRLGKVKINKLKDDQHLEGLLISESQSKKLGEVFGRAIWNARSDIIKNKIVLESPESFDQYCSGFPDFLRNFFDNLVTFIQKKKYQIGTLAFTNQMLLEYKNIFYNLLKYNETEIDVDKVYKELVKDVEPGYCKMIARYNVINNLKSLLVTAFQHNSNTLEIFKNTTEYTDEGFNNLFTCYNLGIERLKIIHSQEITKEILYTTKGRKQKNQIKAEKHRKEIEKLTRSLQKKEPCITQSSNIANEELEKQEIFDRLIEYDKLPAEETSRILIEICTLPRFQARRLGFKKNSNHLA</sequence>
<reference evidence="1 2" key="1">
    <citation type="submission" date="2021-06" db="EMBL/GenBank/DDBJ databases">
        <authorList>
            <person name="Kallberg Y."/>
            <person name="Tangrot J."/>
            <person name="Rosling A."/>
        </authorList>
    </citation>
    <scope>NUCLEOTIDE SEQUENCE [LARGE SCALE GENOMIC DNA]</scope>
    <source>
        <strain evidence="1 2">120-4 pot B 10/14</strain>
    </source>
</reference>
<evidence type="ECO:0000313" key="1">
    <source>
        <dbReference type="EMBL" id="CAG8595798.1"/>
    </source>
</evidence>
<evidence type="ECO:0000313" key="2">
    <source>
        <dbReference type="Proteomes" id="UP000789901"/>
    </source>
</evidence>
<dbReference type="Proteomes" id="UP000789901">
    <property type="component" value="Unassembled WGS sequence"/>
</dbReference>
<proteinExistence type="predicted"/>
<name>A0ABN7UHN0_GIGMA</name>
<dbReference type="EMBL" id="CAJVQB010003048">
    <property type="protein sequence ID" value="CAG8595798.1"/>
    <property type="molecule type" value="Genomic_DNA"/>
</dbReference>
<gene>
    <name evidence="1" type="ORF">GMARGA_LOCUS6631</name>
</gene>
<comment type="caution">
    <text evidence="1">The sequence shown here is derived from an EMBL/GenBank/DDBJ whole genome shotgun (WGS) entry which is preliminary data.</text>
</comment>
<accession>A0ABN7UHN0</accession>
<keyword evidence="2" id="KW-1185">Reference proteome</keyword>